<evidence type="ECO:0000256" key="1">
    <source>
        <dbReference type="ARBA" id="ARBA00007734"/>
    </source>
</evidence>
<sequence length="717" mass="79078">MRACVLTILVVLSVTSAARAQEVPDAIRPIAAMVRRGDEAGALAALRALPEETRAHPAVRYLEGRLAERTGALDAAIDALTGGDTLPPAILRDARGRRARLLARRGRCDEAEALLAALERPDAIERAVRAECALVRGDLAGAEAQLAREASADERDVDAFALRMALAEAQLRAGHRDRARDTLRALWLERPEHPDAPRAEEAYVAITGSTIEPSVEERVDRAERLSRALLHDDAVRALEGIARPRDRALAARLLHVRGMALFQSRHAYAEAADVLTQAAALPGPTAVADAFHAARARSRAGDDAGAIRAYRALVRRAPQSDQAAEAEYLAAWLELRLGRRTGARAMERFVSGPRAARAPRLAREGAWQLAIDAFRRARDRRAYLRAAARFEAYARMDADVLVRGRGTYWRARALAEGGDRAGAIAAYRQALHVEPLHWYALLARQRLIALGEEPGSPFAREARGDATETTALALPAEVSLLLALGLDRDARERLRSEERALRAQGDLRQVADAFVRIGDANRAYRLTAQHESLARPALRGERWAWEAAYPRAFESAVSEAARAQRLEPELLWGIMRQESAYDPDALSYADAIGLLQMLPSTASRVARGLGVRFEREMLFVPEWNARLGAAYVRGLVDAHGVPLCFAAFNAGGHRVQEWLERAGARGVELDLFVEEIPFDQTRNYVRRVTTHYAHYLYLRDPSRGWPAIELPERVAPR</sequence>
<gene>
    <name evidence="5" type="ORF">DB32_001724</name>
</gene>
<dbReference type="Gene3D" id="1.10.530.10">
    <property type="match status" value="1"/>
</dbReference>
<proteinExistence type="inferred from homology"/>
<dbReference type="AlphaFoldDB" id="A0A0F6W0S3"/>
<dbReference type="PROSITE" id="PS00922">
    <property type="entry name" value="TRANSGLYCOSYLASE"/>
    <property type="match status" value="1"/>
</dbReference>
<dbReference type="PANTHER" id="PTHR37423:SF2">
    <property type="entry name" value="MEMBRANE-BOUND LYTIC MUREIN TRANSGLYCOSYLASE C"/>
    <property type="match status" value="1"/>
</dbReference>
<dbReference type="InterPro" id="IPR008939">
    <property type="entry name" value="Lytic_TGlycosylase_superhlx_U"/>
</dbReference>
<protein>
    <submittedName>
        <fullName evidence="5">Soluble lytic murein transglycosylase</fullName>
    </submittedName>
</protein>
<dbReference type="InterPro" id="IPR023346">
    <property type="entry name" value="Lysozyme-like_dom_sf"/>
</dbReference>
<feature type="chain" id="PRO_5002511091" evidence="3">
    <location>
        <begin position="21"/>
        <end position="717"/>
    </location>
</feature>
<dbReference type="InterPro" id="IPR008258">
    <property type="entry name" value="Transglycosylase_SLT_dom_1"/>
</dbReference>
<dbReference type="GO" id="GO:0008933">
    <property type="term" value="F:peptidoglycan lytic transglycosylase activity"/>
    <property type="evidence" value="ECO:0007669"/>
    <property type="project" value="InterPro"/>
</dbReference>
<comment type="similarity">
    <text evidence="1">Belongs to the transglycosylase Slt family.</text>
</comment>
<dbReference type="Gene3D" id="1.25.40.10">
    <property type="entry name" value="Tetratricopeptide repeat domain"/>
    <property type="match status" value="2"/>
</dbReference>
<dbReference type="SUPFAM" id="SSF53955">
    <property type="entry name" value="Lysozyme-like"/>
    <property type="match status" value="1"/>
</dbReference>
<dbReference type="GO" id="GO:0042597">
    <property type="term" value="C:periplasmic space"/>
    <property type="evidence" value="ECO:0007669"/>
    <property type="project" value="InterPro"/>
</dbReference>
<dbReference type="RefSeq" id="WP_053231903.1">
    <property type="nucleotide sequence ID" value="NZ_CP011125.1"/>
</dbReference>
<evidence type="ECO:0000313" key="6">
    <source>
        <dbReference type="Proteomes" id="UP000034883"/>
    </source>
</evidence>
<dbReference type="Proteomes" id="UP000034883">
    <property type="component" value="Chromosome"/>
</dbReference>
<reference evidence="5 6" key="1">
    <citation type="submission" date="2015-03" db="EMBL/GenBank/DDBJ databases">
        <title>Genome assembly of Sandaracinus amylolyticus DSM 53668.</title>
        <authorList>
            <person name="Sharma G."/>
            <person name="Subramanian S."/>
        </authorList>
    </citation>
    <scope>NUCLEOTIDE SEQUENCE [LARGE SCALE GENOMIC DNA]</scope>
    <source>
        <strain evidence="5 6">DSM 53668</strain>
    </source>
</reference>
<dbReference type="GO" id="GO:0000270">
    <property type="term" value="P:peptidoglycan metabolic process"/>
    <property type="evidence" value="ECO:0007669"/>
    <property type="project" value="InterPro"/>
</dbReference>
<dbReference type="GO" id="GO:0016020">
    <property type="term" value="C:membrane"/>
    <property type="evidence" value="ECO:0007669"/>
    <property type="project" value="InterPro"/>
</dbReference>
<keyword evidence="2 3" id="KW-0732">Signal</keyword>
<dbReference type="GO" id="GO:0004553">
    <property type="term" value="F:hydrolase activity, hydrolyzing O-glycosyl compounds"/>
    <property type="evidence" value="ECO:0007669"/>
    <property type="project" value="InterPro"/>
</dbReference>
<dbReference type="KEGG" id="samy:DB32_001724"/>
<organism evidence="5 6">
    <name type="scientific">Sandaracinus amylolyticus</name>
    <dbReference type="NCBI Taxonomy" id="927083"/>
    <lineage>
        <taxon>Bacteria</taxon>
        <taxon>Pseudomonadati</taxon>
        <taxon>Myxococcota</taxon>
        <taxon>Polyangia</taxon>
        <taxon>Polyangiales</taxon>
        <taxon>Sandaracinaceae</taxon>
        <taxon>Sandaracinus</taxon>
    </lineage>
</organism>
<feature type="domain" description="Transglycosylase SLT" evidence="4">
    <location>
        <begin position="557"/>
        <end position="666"/>
    </location>
</feature>
<dbReference type="CDD" id="cd13401">
    <property type="entry name" value="Slt70-like"/>
    <property type="match status" value="1"/>
</dbReference>
<name>A0A0F6W0S3_9BACT</name>
<dbReference type="SUPFAM" id="SSF48435">
    <property type="entry name" value="Bacterial muramidases"/>
    <property type="match status" value="1"/>
</dbReference>
<dbReference type="PANTHER" id="PTHR37423">
    <property type="entry name" value="SOLUBLE LYTIC MUREIN TRANSGLYCOSYLASE-RELATED"/>
    <property type="match status" value="1"/>
</dbReference>
<evidence type="ECO:0000256" key="2">
    <source>
        <dbReference type="ARBA" id="ARBA00022729"/>
    </source>
</evidence>
<dbReference type="STRING" id="927083.DB32_001724"/>
<evidence type="ECO:0000259" key="4">
    <source>
        <dbReference type="Pfam" id="PF01464"/>
    </source>
</evidence>
<dbReference type="OrthoDB" id="9781970at2"/>
<dbReference type="InterPro" id="IPR011990">
    <property type="entry name" value="TPR-like_helical_dom_sf"/>
</dbReference>
<evidence type="ECO:0000256" key="3">
    <source>
        <dbReference type="SAM" id="SignalP"/>
    </source>
</evidence>
<evidence type="ECO:0000313" key="5">
    <source>
        <dbReference type="EMBL" id="AKF04575.1"/>
    </source>
</evidence>
<keyword evidence="6" id="KW-1185">Reference proteome</keyword>
<dbReference type="EMBL" id="CP011125">
    <property type="protein sequence ID" value="AKF04575.1"/>
    <property type="molecule type" value="Genomic_DNA"/>
</dbReference>
<feature type="signal peptide" evidence="3">
    <location>
        <begin position="1"/>
        <end position="20"/>
    </location>
</feature>
<dbReference type="Pfam" id="PF01464">
    <property type="entry name" value="SLT"/>
    <property type="match status" value="1"/>
</dbReference>
<dbReference type="InterPro" id="IPR000189">
    <property type="entry name" value="Transglyc_AS"/>
</dbReference>
<accession>A0A0F6W0S3</accession>